<evidence type="ECO:0000256" key="2">
    <source>
        <dbReference type="ARBA" id="ARBA00007935"/>
    </source>
</evidence>
<comment type="similarity">
    <text evidence="2">Belongs to the binding-protein-dependent transport system permease family. FecCD subfamily.</text>
</comment>
<keyword evidence="9" id="KW-1185">Reference proteome</keyword>
<evidence type="ECO:0000313" key="8">
    <source>
        <dbReference type="EMBL" id="OCL33906.1"/>
    </source>
</evidence>
<proteinExistence type="inferred from homology"/>
<dbReference type="GO" id="GO:0005886">
    <property type="term" value="C:plasma membrane"/>
    <property type="evidence" value="ECO:0007669"/>
    <property type="project" value="UniProtKB-SubCell"/>
</dbReference>
<name>A0A1C0AMH5_9ACTN</name>
<evidence type="ECO:0000256" key="6">
    <source>
        <dbReference type="ARBA" id="ARBA00022989"/>
    </source>
</evidence>
<evidence type="ECO:0000256" key="5">
    <source>
        <dbReference type="ARBA" id="ARBA00022692"/>
    </source>
</evidence>
<protein>
    <submittedName>
        <fullName evidence="8">Uncharacterized protein</fullName>
    </submittedName>
</protein>
<dbReference type="Pfam" id="PF01032">
    <property type="entry name" value="FecCD"/>
    <property type="match status" value="1"/>
</dbReference>
<dbReference type="SUPFAM" id="SSF81345">
    <property type="entry name" value="ABC transporter involved in vitamin B12 uptake, BtuC"/>
    <property type="match status" value="1"/>
</dbReference>
<keyword evidence="6" id="KW-1133">Transmembrane helix</keyword>
<evidence type="ECO:0000256" key="7">
    <source>
        <dbReference type="ARBA" id="ARBA00023136"/>
    </source>
</evidence>
<dbReference type="EMBL" id="MBQD01000021">
    <property type="protein sequence ID" value="OCL33906.1"/>
    <property type="molecule type" value="Genomic_DNA"/>
</dbReference>
<evidence type="ECO:0000313" key="9">
    <source>
        <dbReference type="Proteomes" id="UP000093501"/>
    </source>
</evidence>
<dbReference type="Proteomes" id="UP000093501">
    <property type="component" value="Unassembled WGS sequence"/>
</dbReference>
<dbReference type="InterPro" id="IPR037294">
    <property type="entry name" value="ABC_BtuC-like"/>
</dbReference>
<dbReference type="PANTHER" id="PTHR30472:SF1">
    <property type="entry name" value="FE(3+) DICITRATE TRANSPORT SYSTEM PERMEASE PROTEIN FECC-RELATED"/>
    <property type="match status" value="1"/>
</dbReference>
<dbReference type="CDD" id="cd06550">
    <property type="entry name" value="TM_ABC_iron-siderophores_like"/>
    <property type="match status" value="1"/>
</dbReference>
<dbReference type="PANTHER" id="PTHR30472">
    <property type="entry name" value="FERRIC ENTEROBACTIN TRANSPORT SYSTEM PERMEASE PROTEIN"/>
    <property type="match status" value="1"/>
</dbReference>
<accession>A0A1C0AMH5</accession>
<sequence length="324" mass="31431">MTVPRAAGGAIAVGGLAAGVLASFAIGAVSVPVGDVVGFLTGADPATAAILAARVDRTLVGVVCGAALALSGAVLQGVTRNPLADPGLLGINAGAALAVAVGVVTGIGASQGTVVALALLGAGAAAAFVALLSRGRPDPVLLVLLGAAVTAACLSAVSAVTIRNQAALEVMRFWQVGSIGGRGLPLLLPSLPVLIMGAVLTVWAGSTLNTLAVGDDLATALGTRIGRTRALLGTGAVLLAAGSVAVVGPIGFVGLVVPHIVRLLMGPDYRVVIAGSVLLGPVLLLTADIIGRVVMPPAEISAGLVVLLLGAPVLVALVRRSVHA</sequence>
<keyword evidence="4" id="KW-1003">Cell membrane</keyword>
<evidence type="ECO:0000256" key="4">
    <source>
        <dbReference type="ARBA" id="ARBA00022475"/>
    </source>
</evidence>
<dbReference type="GO" id="GO:0022857">
    <property type="term" value="F:transmembrane transporter activity"/>
    <property type="evidence" value="ECO:0007669"/>
    <property type="project" value="InterPro"/>
</dbReference>
<keyword evidence="5" id="KW-0812">Transmembrane</keyword>
<keyword evidence="7" id="KW-0472">Membrane</keyword>
<comment type="subcellular location">
    <subcellularLocation>
        <location evidence="1">Cell membrane</location>
        <topology evidence="1">Multi-pass membrane protein</topology>
    </subcellularLocation>
</comment>
<dbReference type="GO" id="GO:0033214">
    <property type="term" value="P:siderophore-iron import into cell"/>
    <property type="evidence" value="ECO:0007669"/>
    <property type="project" value="TreeGrafter"/>
</dbReference>
<organism evidence="8 9">
    <name type="scientific">Tessaracoccus lapidicaptus</name>
    <dbReference type="NCBI Taxonomy" id="1427523"/>
    <lineage>
        <taxon>Bacteria</taxon>
        <taxon>Bacillati</taxon>
        <taxon>Actinomycetota</taxon>
        <taxon>Actinomycetes</taxon>
        <taxon>Propionibacteriales</taxon>
        <taxon>Propionibacteriaceae</taxon>
        <taxon>Tessaracoccus</taxon>
    </lineage>
</organism>
<dbReference type="InterPro" id="IPR000522">
    <property type="entry name" value="ABC_transptr_permease_BtuC"/>
</dbReference>
<dbReference type="Gene3D" id="1.10.3470.10">
    <property type="entry name" value="ABC transporter involved in vitamin B12 uptake, BtuC"/>
    <property type="match status" value="1"/>
</dbReference>
<evidence type="ECO:0000256" key="3">
    <source>
        <dbReference type="ARBA" id="ARBA00022448"/>
    </source>
</evidence>
<keyword evidence="3" id="KW-0813">Transport</keyword>
<dbReference type="RefSeq" id="WP_068751663.1">
    <property type="nucleotide sequence ID" value="NZ_LR214441.1"/>
</dbReference>
<dbReference type="AlphaFoldDB" id="A0A1C0AMH5"/>
<comment type="caution">
    <text evidence="8">The sequence shown here is derived from an EMBL/GenBank/DDBJ whole genome shotgun (WGS) entry which is preliminary data.</text>
</comment>
<gene>
    <name evidence="8" type="ORF">BCR15_04550</name>
</gene>
<reference evidence="9" key="1">
    <citation type="submission" date="2016-07" db="EMBL/GenBank/DDBJ databases">
        <authorList>
            <person name="Florea S."/>
            <person name="Webb J.S."/>
            <person name="Jaromczyk J."/>
            <person name="Schardl C.L."/>
        </authorList>
    </citation>
    <scope>NUCLEOTIDE SEQUENCE [LARGE SCALE GENOMIC DNA]</scope>
    <source>
        <strain evidence="9">IPBSL-7</strain>
    </source>
</reference>
<evidence type="ECO:0000256" key="1">
    <source>
        <dbReference type="ARBA" id="ARBA00004651"/>
    </source>
</evidence>